<comment type="caution">
    <text evidence="1">The sequence shown here is derived from an EMBL/GenBank/DDBJ whole genome shotgun (WGS) entry which is preliminary data.</text>
</comment>
<name>A0ABV0RYZ8_9TELE</name>
<reference evidence="1 2" key="1">
    <citation type="submission" date="2021-06" db="EMBL/GenBank/DDBJ databases">
        <authorList>
            <person name="Palmer J.M."/>
        </authorList>
    </citation>
    <scope>NUCLEOTIDE SEQUENCE [LARGE SCALE GENOMIC DNA]</scope>
    <source>
        <strain evidence="1 2">XC_2019</strain>
        <tissue evidence="1">Muscle</tissue>
    </source>
</reference>
<proteinExistence type="predicted"/>
<accession>A0ABV0RYZ8</accession>
<evidence type="ECO:0000313" key="1">
    <source>
        <dbReference type="EMBL" id="MEQ2212773.1"/>
    </source>
</evidence>
<feature type="non-terminal residue" evidence="1">
    <location>
        <position position="1"/>
    </location>
</feature>
<protein>
    <submittedName>
        <fullName evidence="1">Uncharacterized protein</fullName>
    </submittedName>
</protein>
<dbReference type="Proteomes" id="UP001434883">
    <property type="component" value="Unassembled WGS sequence"/>
</dbReference>
<sequence length="71" mass="8334">FCHLHHLDRKELHYVQMSLCKYRHLLYVLTGEKCGYRTLSGASCFPSFYWSSCSYGDLQPIIRGRRRSGGF</sequence>
<keyword evidence="2" id="KW-1185">Reference proteome</keyword>
<organism evidence="1 2">
    <name type="scientific">Xenoophorus captivus</name>
    <dbReference type="NCBI Taxonomy" id="1517983"/>
    <lineage>
        <taxon>Eukaryota</taxon>
        <taxon>Metazoa</taxon>
        <taxon>Chordata</taxon>
        <taxon>Craniata</taxon>
        <taxon>Vertebrata</taxon>
        <taxon>Euteleostomi</taxon>
        <taxon>Actinopterygii</taxon>
        <taxon>Neopterygii</taxon>
        <taxon>Teleostei</taxon>
        <taxon>Neoteleostei</taxon>
        <taxon>Acanthomorphata</taxon>
        <taxon>Ovalentaria</taxon>
        <taxon>Atherinomorphae</taxon>
        <taxon>Cyprinodontiformes</taxon>
        <taxon>Goodeidae</taxon>
        <taxon>Xenoophorus</taxon>
    </lineage>
</organism>
<gene>
    <name evidence="1" type="ORF">XENOCAPTIV_004821</name>
</gene>
<dbReference type="EMBL" id="JAHRIN010060332">
    <property type="protein sequence ID" value="MEQ2212773.1"/>
    <property type="molecule type" value="Genomic_DNA"/>
</dbReference>
<evidence type="ECO:0000313" key="2">
    <source>
        <dbReference type="Proteomes" id="UP001434883"/>
    </source>
</evidence>